<evidence type="ECO:0000313" key="12">
    <source>
        <dbReference type="Proteomes" id="UP000774000"/>
    </source>
</evidence>
<dbReference type="RefSeq" id="WP_204702917.1">
    <property type="nucleotide sequence ID" value="NZ_JAFBDQ010000021.1"/>
</dbReference>
<comment type="similarity">
    <text evidence="2 9">Belongs to the alpha-IPM synthase/homocitrate synthase family.</text>
</comment>
<dbReference type="PANTHER" id="PTHR43538">
    <property type="entry name" value="ALPHA-IPM SYNTHASE/HOMOCITRATE SYNTHASE"/>
    <property type="match status" value="1"/>
</dbReference>
<dbReference type="InterPro" id="IPR005675">
    <property type="entry name" value="Citramal_synthase"/>
</dbReference>
<keyword evidence="11" id="KW-0012">Acyltransferase</keyword>
<dbReference type="GO" id="GO:0043714">
    <property type="term" value="F:(R)-citramalate synthase activity"/>
    <property type="evidence" value="ECO:0007669"/>
    <property type="project" value="UniProtKB-UniRule"/>
</dbReference>
<keyword evidence="3" id="KW-0028">Amino-acid biosynthesis</keyword>
<reference evidence="11" key="1">
    <citation type="submission" date="2021-01" db="EMBL/GenBank/DDBJ databases">
        <title>Genomic Encyclopedia of Type Strains, Phase IV (KMG-IV): sequencing the most valuable type-strain genomes for metagenomic binning, comparative biology and taxonomic classification.</title>
        <authorList>
            <person name="Goeker M."/>
        </authorList>
    </citation>
    <scope>NUCLEOTIDE SEQUENCE</scope>
    <source>
        <strain evidence="11">DSM 23230</strain>
    </source>
</reference>
<evidence type="ECO:0000256" key="2">
    <source>
        <dbReference type="ARBA" id="ARBA00006154"/>
    </source>
</evidence>
<dbReference type="NCBIfam" id="TIGR00977">
    <property type="entry name" value="citramal_synth"/>
    <property type="match status" value="1"/>
</dbReference>
<keyword evidence="12" id="KW-1185">Reference proteome</keyword>
<evidence type="ECO:0000256" key="9">
    <source>
        <dbReference type="RuleBase" id="RU003523"/>
    </source>
</evidence>
<dbReference type="PANTHER" id="PTHR43538:SF1">
    <property type="entry name" value="(R)-CITRAMALATE SYNTHASE"/>
    <property type="match status" value="1"/>
</dbReference>
<protein>
    <recommendedName>
        <fullName evidence="8">Citramalate synthase</fullName>
        <ecNumber evidence="8">2.3.3.21</ecNumber>
    </recommendedName>
</protein>
<dbReference type="GO" id="GO:0009097">
    <property type="term" value="P:isoleucine biosynthetic process"/>
    <property type="evidence" value="ECO:0007669"/>
    <property type="project" value="UniProtKB-UniRule"/>
</dbReference>
<dbReference type="EMBL" id="JAFBDQ010000021">
    <property type="protein sequence ID" value="MBM7557974.1"/>
    <property type="molecule type" value="Genomic_DNA"/>
</dbReference>
<sequence>MLEIYDTSLRDGSQMEGISYSTEDKLNITQKLDELGIDYVEGGWPGSNPKDIEYFKKVQELELENVQVVAFASTRRAKVAAAEDKNLQAVVDSGVDVATIFGKTWDLHVTDALKTDLDENLKMVEDSIKYLVENGIEVHFDAEHFFDGYKANPDYALEVLKAAERGGTATLVLCDTNGGTLPSEIRDIIADIQDKVETPLGIHAHNDSDVAVANSIAAVEEGVHHVQGTINGYGERCGNANLSSIIPNLNIKYEEDFNCITDNQLFKLTEVSRYVSEVANLTPPTHSPYVGDSAFAHKGGIHVSAILREPETYEHVKPEIVGNQRRVLVSELSGKSNLVYKAEELGIDLDDENTDLKAVLDKVKELEHQGYHFEGAEASFELLVEKAAGRYEKLFQLEGIRIITEKRGEINPISEASIKVTVNGEKVHTAAEGDGPVNALDKALRKALRRFYPTLEEIHLIDYKVRVLEGKDGTAAKVRVLIESGNGHETWGTVGASTNIIEASWQALVDSIEYGIKLKSDPNEQ</sequence>
<comment type="catalytic activity">
    <reaction evidence="7">
        <text>pyruvate + acetyl-CoA + H2O = (3R)-citramalate + CoA + H(+)</text>
        <dbReference type="Rhea" id="RHEA:19045"/>
        <dbReference type="ChEBI" id="CHEBI:15361"/>
        <dbReference type="ChEBI" id="CHEBI:15377"/>
        <dbReference type="ChEBI" id="CHEBI:15378"/>
        <dbReference type="ChEBI" id="CHEBI:30934"/>
        <dbReference type="ChEBI" id="CHEBI:57287"/>
        <dbReference type="ChEBI" id="CHEBI:57288"/>
        <dbReference type="EC" id="2.3.3.21"/>
    </reaction>
</comment>
<evidence type="ECO:0000256" key="7">
    <source>
        <dbReference type="ARBA" id="ARBA00048263"/>
    </source>
</evidence>
<evidence type="ECO:0000256" key="8">
    <source>
        <dbReference type="NCBIfam" id="TIGR00977"/>
    </source>
</evidence>
<evidence type="ECO:0000256" key="6">
    <source>
        <dbReference type="ARBA" id="ARBA00023304"/>
    </source>
</evidence>
<comment type="pathway">
    <text evidence="1">Amino-acid biosynthesis; L-isoleucine biosynthesis; 2-oxobutanoate from pyruvate: step 1/3.</text>
</comment>
<gene>
    <name evidence="11" type="ORF">JOC47_002843</name>
</gene>
<dbReference type="AlphaFoldDB" id="A0A938XW82"/>
<name>A0A938XW82_9FIRM</name>
<dbReference type="GO" id="GO:0003852">
    <property type="term" value="F:2-isopropylmalate synthase activity"/>
    <property type="evidence" value="ECO:0007669"/>
    <property type="project" value="InterPro"/>
</dbReference>
<dbReference type="InterPro" id="IPR002034">
    <property type="entry name" value="AIPM/Hcit_synth_CS"/>
</dbReference>
<dbReference type="EC" id="2.3.3.21" evidence="8"/>
<dbReference type="SUPFAM" id="SSF110921">
    <property type="entry name" value="2-isopropylmalate synthase LeuA, allosteric (dimerisation) domain"/>
    <property type="match status" value="1"/>
</dbReference>
<dbReference type="InterPro" id="IPR013709">
    <property type="entry name" value="2-isopropylmalate_synth_dimer"/>
</dbReference>
<dbReference type="Pfam" id="PF00682">
    <property type="entry name" value="HMGL-like"/>
    <property type="match status" value="1"/>
</dbReference>
<keyword evidence="6" id="KW-0100">Branched-chain amino acid biosynthesis</keyword>
<dbReference type="InterPro" id="IPR036230">
    <property type="entry name" value="LeuA_allosteric_dom_sf"/>
</dbReference>
<evidence type="ECO:0000256" key="5">
    <source>
        <dbReference type="ARBA" id="ARBA00022679"/>
    </source>
</evidence>
<dbReference type="Gene3D" id="3.30.160.270">
    <property type="match status" value="1"/>
</dbReference>
<keyword evidence="5 9" id="KW-0808">Transferase</keyword>
<evidence type="ECO:0000256" key="1">
    <source>
        <dbReference type="ARBA" id="ARBA00004743"/>
    </source>
</evidence>
<dbReference type="Gene3D" id="3.20.20.70">
    <property type="entry name" value="Aldolase class I"/>
    <property type="match status" value="1"/>
</dbReference>
<dbReference type="InterPro" id="IPR013785">
    <property type="entry name" value="Aldolase_TIM"/>
</dbReference>
<dbReference type="Proteomes" id="UP000774000">
    <property type="component" value="Unassembled WGS sequence"/>
</dbReference>
<dbReference type="Pfam" id="PF08502">
    <property type="entry name" value="LeuA_dimer"/>
    <property type="match status" value="1"/>
</dbReference>
<feature type="domain" description="Pyruvate carboxyltransferase" evidence="10">
    <location>
        <begin position="2"/>
        <end position="266"/>
    </location>
</feature>
<dbReference type="CDD" id="cd07941">
    <property type="entry name" value="DRE_TIM_LeuA3"/>
    <property type="match status" value="1"/>
</dbReference>
<keyword evidence="4" id="KW-0412">Isoleucine biosynthesis</keyword>
<dbReference type="Pfam" id="PF22617">
    <property type="entry name" value="HCS_D2"/>
    <property type="match status" value="1"/>
</dbReference>
<evidence type="ECO:0000259" key="10">
    <source>
        <dbReference type="PROSITE" id="PS50991"/>
    </source>
</evidence>
<dbReference type="GO" id="GO:0009098">
    <property type="term" value="P:L-leucine biosynthetic process"/>
    <property type="evidence" value="ECO:0007669"/>
    <property type="project" value="InterPro"/>
</dbReference>
<dbReference type="SUPFAM" id="SSF51569">
    <property type="entry name" value="Aldolase"/>
    <property type="match status" value="1"/>
</dbReference>
<evidence type="ECO:0000256" key="3">
    <source>
        <dbReference type="ARBA" id="ARBA00022605"/>
    </source>
</evidence>
<evidence type="ECO:0000313" key="11">
    <source>
        <dbReference type="EMBL" id="MBM7557974.1"/>
    </source>
</evidence>
<proteinExistence type="inferred from homology"/>
<accession>A0A938XW82</accession>
<dbReference type="PROSITE" id="PS50991">
    <property type="entry name" value="PYR_CT"/>
    <property type="match status" value="1"/>
</dbReference>
<dbReference type="InterPro" id="IPR000891">
    <property type="entry name" value="PYR_CT"/>
</dbReference>
<dbReference type="Gene3D" id="1.10.238.260">
    <property type="match status" value="1"/>
</dbReference>
<comment type="caution">
    <text evidence="11">The sequence shown here is derived from an EMBL/GenBank/DDBJ whole genome shotgun (WGS) entry which is preliminary data.</text>
</comment>
<dbReference type="SMART" id="SM00917">
    <property type="entry name" value="LeuA_dimer"/>
    <property type="match status" value="1"/>
</dbReference>
<evidence type="ECO:0000256" key="4">
    <source>
        <dbReference type="ARBA" id="ARBA00022624"/>
    </source>
</evidence>
<dbReference type="PROSITE" id="PS00815">
    <property type="entry name" value="AIPM_HOMOCIT_SYNTH_1"/>
    <property type="match status" value="1"/>
</dbReference>
<organism evidence="11 12">
    <name type="scientific">Halanaerobacter jeridensis</name>
    <dbReference type="NCBI Taxonomy" id="706427"/>
    <lineage>
        <taxon>Bacteria</taxon>
        <taxon>Bacillati</taxon>
        <taxon>Bacillota</taxon>
        <taxon>Clostridia</taxon>
        <taxon>Halanaerobiales</taxon>
        <taxon>Halobacteroidaceae</taxon>
        <taxon>Halanaerobacter</taxon>
    </lineage>
</organism>
<dbReference type="InterPro" id="IPR054691">
    <property type="entry name" value="LeuA/HCS_post-cat"/>
</dbReference>